<dbReference type="Proteomes" id="UP000299102">
    <property type="component" value="Unassembled WGS sequence"/>
</dbReference>
<keyword evidence="2" id="KW-1185">Reference proteome</keyword>
<protein>
    <submittedName>
        <fullName evidence="1">Uncharacterized protein</fullName>
    </submittedName>
</protein>
<evidence type="ECO:0000313" key="2">
    <source>
        <dbReference type="Proteomes" id="UP000299102"/>
    </source>
</evidence>
<organism evidence="1 2">
    <name type="scientific">Eumeta variegata</name>
    <name type="common">Bagworm moth</name>
    <name type="synonym">Eumeta japonica</name>
    <dbReference type="NCBI Taxonomy" id="151549"/>
    <lineage>
        <taxon>Eukaryota</taxon>
        <taxon>Metazoa</taxon>
        <taxon>Ecdysozoa</taxon>
        <taxon>Arthropoda</taxon>
        <taxon>Hexapoda</taxon>
        <taxon>Insecta</taxon>
        <taxon>Pterygota</taxon>
        <taxon>Neoptera</taxon>
        <taxon>Endopterygota</taxon>
        <taxon>Lepidoptera</taxon>
        <taxon>Glossata</taxon>
        <taxon>Ditrysia</taxon>
        <taxon>Tineoidea</taxon>
        <taxon>Psychidae</taxon>
        <taxon>Oiketicinae</taxon>
        <taxon>Eumeta</taxon>
    </lineage>
</organism>
<reference evidence="1 2" key="1">
    <citation type="journal article" date="2019" name="Commun. Biol.">
        <title>The bagworm genome reveals a unique fibroin gene that provides high tensile strength.</title>
        <authorList>
            <person name="Kono N."/>
            <person name="Nakamura H."/>
            <person name="Ohtoshi R."/>
            <person name="Tomita M."/>
            <person name="Numata K."/>
            <person name="Arakawa K."/>
        </authorList>
    </citation>
    <scope>NUCLEOTIDE SEQUENCE [LARGE SCALE GENOMIC DNA]</scope>
</reference>
<dbReference type="AlphaFoldDB" id="A0A4C1YWY5"/>
<name>A0A4C1YWY5_EUMVA</name>
<dbReference type="OrthoDB" id="7695642at2759"/>
<sequence length="97" mass="11260">MLDAIQRSVAIKACRAQHTVSLHSALILSRLFRLDIRVMEATWLYKVKRSKDLEDTFVDRELEKPVYFGDMPHPSHLPEIGYESVEDLDFQTLDLSL</sequence>
<comment type="caution">
    <text evidence="1">The sequence shown here is derived from an EMBL/GenBank/DDBJ whole genome shotgun (WGS) entry which is preliminary data.</text>
</comment>
<evidence type="ECO:0000313" key="1">
    <source>
        <dbReference type="EMBL" id="GBP78907.1"/>
    </source>
</evidence>
<proteinExistence type="predicted"/>
<gene>
    <name evidence="1" type="ORF">EVAR_55946_1</name>
</gene>
<accession>A0A4C1YWY5</accession>
<dbReference type="EMBL" id="BGZK01001392">
    <property type="protein sequence ID" value="GBP78907.1"/>
    <property type="molecule type" value="Genomic_DNA"/>
</dbReference>